<sequence>MRTLNFVYGCDVFGKKEGTCGDPFDDSIIVPTEKSSCPYCYVRYKMFPARGYADQFFLQPKINTKHLRDFISPSEVSEIYIGSIMGDFLSPSIEDKDIACVFDTFGDFPQHVFFLLSKNAGRYYKFLRDYYQKPLPDNVIIGTSVENDGFRHRVDLLRASLKISPNTRLWLEIEPLLGFHHKTDFSGIEYISCSSLGQDQIYYQNGKRFPWVFREEWMQSIIDNDTLDKENLSIYHNIKNLCMSSVIRDWENPNLYERFFHKSQKEETLW</sequence>
<evidence type="ECO:0000313" key="1">
    <source>
        <dbReference type="EMBL" id="DAG97888.1"/>
    </source>
</evidence>
<accession>A0A8S5VTY7</accession>
<dbReference type="InterPro" id="IPR011101">
    <property type="entry name" value="DUF5131"/>
</dbReference>
<protein>
    <submittedName>
        <fullName evidence="1">Uncharacterized protein</fullName>
    </submittedName>
</protein>
<dbReference type="Pfam" id="PF07505">
    <property type="entry name" value="DUF5131"/>
    <property type="match status" value="1"/>
</dbReference>
<organism evidence="1">
    <name type="scientific">Ackermannviridae sp</name>
    <dbReference type="NCBI Taxonomy" id="2831612"/>
    <lineage>
        <taxon>Viruses</taxon>
        <taxon>Duplodnaviria</taxon>
        <taxon>Heunggongvirae</taxon>
        <taxon>Uroviricota</taxon>
        <taxon>Caudoviricetes</taxon>
        <taxon>Pantevenvirales</taxon>
        <taxon>Ackermannviridae</taxon>
    </lineage>
</organism>
<dbReference type="EMBL" id="BK035393">
    <property type="protein sequence ID" value="DAG97888.1"/>
    <property type="molecule type" value="Genomic_DNA"/>
</dbReference>
<name>A0A8S5VTY7_9CAUD</name>
<proteinExistence type="predicted"/>
<reference evidence="1" key="1">
    <citation type="journal article" date="2021" name="Proc. Natl. Acad. Sci. U.S.A.">
        <title>A Catalog of Tens of Thousands of Viruses from Human Metagenomes Reveals Hidden Associations with Chronic Diseases.</title>
        <authorList>
            <person name="Tisza M.J."/>
            <person name="Buck C.B."/>
        </authorList>
    </citation>
    <scope>NUCLEOTIDE SEQUENCE</scope>
    <source>
        <strain evidence="1">CtASH1</strain>
    </source>
</reference>